<proteinExistence type="predicted"/>
<organism evidence="3">
    <name type="scientific">mine drainage metagenome</name>
    <dbReference type="NCBI Taxonomy" id="410659"/>
    <lineage>
        <taxon>unclassified sequences</taxon>
        <taxon>metagenomes</taxon>
        <taxon>ecological metagenomes</taxon>
    </lineage>
</organism>
<feature type="coiled-coil region" evidence="1">
    <location>
        <begin position="117"/>
        <end position="165"/>
    </location>
</feature>
<name>T0YV81_9ZZZZ</name>
<keyword evidence="1" id="KW-0175">Coiled coil</keyword>
<comment type="caution">
    <text evidence="3">The sequence shown here is derived from an EMBL/GenBank/DDBJ whole genome shotgun (WGS) entry which is preliminary data.</text>
</comment>
<sequence>EESARALSEAENRLRKLQAERGAVGEERRSRERYERARDRWIDLEHRRADSSASLARCESEEVTSRAALREAEAGAQRARERATSLEPIEVAERAERAKATALDAERARCLTGIEEVRRAEEERRNRQIRRESLERDRERIGTELEAIQQRIAERTIALNALRDRVDRGATLEQEDARSRKKLAELQAVATEIRAAVVRTEARIEDSERRLGEAEAGLRERRQLLGEIEELRVKAAWVGGPFRETLFSIEERLLASAQATFDQLFARYFASLLDDTGLEARVDVGFTPAVLIHGEWTPAEALSGGERTSLALAFRLALGRVVRTMGSLDFETIILDEPTDGFSPEQIVRMGELLEELALPQVILVSHEAELASIADRVVLAEKHDGVSVLRVSRAEPAGSPAT</sequence>
<dbReference type="PANTHER" id="PTHR32114">
    <property type="entry name" value="ABC TRANSPORTER ABCH.3"/>
    <property type="match status" value="1"/>
</dbReference>
<evidence type="ECO:0000313" key="3">
    <source>
        <dbReference type="EMBL" id="EQD35857.1"/>
    </source>
</evidence>
<dbReference type="InterPro" id="IPR027417">
    <property type="entry name" value="P-loop_NTPase"/>
</dbReference>
<dbReference type="Gene3D" id="3.40.50.300">
    <property type="entry name" value="P-loop containing nucleotide triphosphate hydrolases"/>
    <property type="match status" value="1"/>
</dbReference>
<reference evidence="3" key="1">
    <citation type="submission" date="2013-08" db="EMBL/GenBank/DDBJ databases">
        <authorList>
            <person name="Mendez C."/>
            <person name="Richter M."/>
            <person name="Ferrer M."/>
            <person name="Sanchez J."/>
        </authorList>
    </citation>
    <scope>NUCLEOTIDE SEQUENCE</scope>
</reference>
<dbReference type="EMBL" id="AUZY01011146">
    <property type="protein sequence ID" value="EQD35857.1"/>
    <property type="molecule type" value="Genomic_DNA"/>
</dbReference>
<protein>
    <submittedName>
        <fullName evidence="3">SMC domain protein</fullName>
    </submittedName>
</protein>
<feature type="non-terminal residue" evidence="3">
    <location>
        <position position="1"/>
    </location>
</feature>
<reference evidence="3" key="2">
    <citation type="journal article" date="2014" name="ISME J.">
        <title>Microbial stratification in low pH oxic and suboxic macroscopic growths along an acid mine drainage.</title>
        <authorList>
            <person name="Mendez-Garcia C."/>
            <person name="Mesa V."/>
            <person name="Sprenger R.R."/>
            <person name="Richter M."/>
            <person name="Diez M.S."/>
            <person name="Solano J."/>
            <person name="Bargiela R."/>
            <person name="Golyshina O.V."/>
            <person name="Manteca A."/>
            <person name="Ramos J.L."/>
            <person name="Gallego J.R."/>
            <person name="Llorente I."/>
            <person name="Martins Dos Santos V.A."/>
            <person name="Jensen O.N."/>
            <person name="Pelaez A.I."/>
            <person name="Sanchez J."/>
            <person name="Ferrer M."/>
        </authorList>
    </citation>
    <scope>NUCLEOTIDE SEQUENCE</scope>
</reference>
<accession>T0YV81</accession>
<evidence type="ECO:0000256" key="1">
    <source>
        <dbReference type="SAM" id="Coils"/>
    </source>
</evidence>
<dbReference type="InterPro" id="IPR003959">
    <property type="entry name" value="ATPase_AAA_core"/>
</dbReference>
<gene>
    <name evidence="3" type="ORF">B1B_16726</name>
</gene>
<feature type="coiled-coil region" evidence="1">
    <location>
        <begin position="190"/>
        <end position="217"/>
    </location>
</feature>
<dbReference type="PANTHER" id="PTHR32114:SF2">
    <property type="entry name" value="ABC TRANSPORTER ABCH.3"/>
    <property type="match status" value="1"/>
</dbReference>
<dbReference type="Pfam" id="PF13304">
    <property type="entry name" value="AAA_21"/>
    <property type="match status" value="1"/>
</dbReference>
<dbReference type="AlphaFoldDB" id="T0YV81"/>
<feature type="domain" description="ATPase AAA-type core" evidence="2">
    <location>
        <begin position="70"/>
        <end position="371"/>
    </location>
</feature>
<dbReference type="SUPFAM" id="SSF52540">
    <property type="entry name" value="P-loop containing nucleoside triphosphate hydrolases"/>
    <property type="match status" value="1"/>
</dbReference>
<evidence type="ECO:0000259" key="2">
    <source>
        <dbReference type="Pfam" id="PF13304"/>
    </source>
</evidence>